<name>A0A0V0RXT2_9BILA</name>
<sequence>MALRQISLSQSSSVRTNPYNELLVRFQCDMTKIIAADATQIALPMVPMFVLVT</sequence>
<evidence type="ECO:0000313" key="2">
    <source>
        <dbReference type="Proteomes" id="UP000054630"/>
    </source>
</evidence>
<reference evidence="1 2" key="1">
    <citation type="submission" date="2015-01" db="EMBL/GenBank/DDBJ databases">
        <title>Evolution of Trichinella species and genotypes.</title>
        <authorList>
            <person name="Korhonen P.K."/>
            <person name="Edoardo P."/>
            <person name="Giuseppe L.R."/>
            <person name="Gasser R.B."/>
        </authorList>
    </citation>
    <scope>NUCLEOTIDE SEQUENCE [LARGE SCALE GENOMIC DNA]</scope>
    <source>
        <strain evidence="1">ISS37</strain>
    </source>
</reference>
<keyword evidence="2" id="KW-1185">Reference proteome</keyword>
<dbReference type="AlphaFoldDB" id="A0A0V0RXT2"/>
<gene>
    <name evidence="1" type="ORF">T07_390</name>
</gene>
<protein>
    <submittedName>
        <fullName evidence="1">Uncharacterized protein</fullName>
    </submittedName>
</protein>
<evidence type="ECO:0000313" key="1">
    <source>
        <dbReference type="EMBL" id="KRX19331.1"/>
    </source>
</evidence>
<organism evidence="1 2">
    <name type="scientific">Trichinella nelsoni</name>
    <dbReference type="NCBI Taxonomy" id="6336"/>
    <lineage>
        <taxon>Eukaryota</taxon>
        <taxon>Metazoa</taxon>
        <taxon>Ecdysozoa</taxon>
        <taxon>Nematoda</taxon>
        <taxon>Enoplea</taxon>
        <taxon>Dorylaimia</taxon>
        <taxon>Trichinellida</taxon>
        <taxon>Trichinellidae</taxon>
        <taxon>Trichinella</taxon>
    </lineage>
</organism>
<dbReference type="EMBL" id="JYDL01000060">
    <property type="protein sequence ID" value="KRX19331.1"/>
    <property type="molecule type" value="Genomic_DNA"/>
</dbReference>
<comment type="caution">
    <text evidence="1">The sequence shown here is derived from an EMBL/GenBank/DDBJ whole genome shotgun (WGS) entry which is preliminary data.</text>
</comment>
<proteinExistence type="predicted"/>
<accession>A0A0V0RXT2</accession>
<dbReference type="Proteomes" id="UP000054630">
    <property type="component" value="Unassembled WGS sequence"/>
</dbReference>